<evidence type="ECO:0000256" key="3">
    <source>
        <dbReference type="ARBA" id="ARBA00023082"/>
    </source>
</evidence>
<dbReference type="Gene3D" id="1.10.1740.10">
    <property type="match status" value="1"/>
</dbReference>
<dbReference type="Pfam" id="PF04542">
    <property type="entry name" value="Sigma70_r2"/>
    <property type="match status" value="1"/>
</dbReference>
<dbReference type="EMBL" id="JAVUPU010000001">
    <property type="protein sequence ID" value="MDT9597372.1"/>
    <property type="molecule type" value="Genomic_DNA"/>
</dbReference>
<organism evidence="7 8">
    <name type="scientific">Sphingosinicella rhizophila</name>
    <dbReference type="NCBI Taxonomy" id="3050082"/>
    <lineage>
        <taxon>Bacteria</taxon>
        <taxon>Pseudomonadati</taxon>
        <taxon>Pseudomonadota</taxon>
        <taxon>Alphaproteobacteria</taxon>
        <taxon>Sphingomonadales</taxon>
        <taxon>Sphingosinicellaceae</taxon>
        <taxon>Sphingosinicella</taxon>
    </lineage>
</organism>
<evidence type="ECO:0000313" key="8">
    <source>
        <dbReference type="Proteomes" id="UP001259572"/>
    </source>
</evidence>
<dbReference type="SUPFAM" id="SSF88659">
    <property type="entry name" value="Sigma3 and sigma4 domains of RNA polymerase sigma factors"/>
    <property type="match status" value="1"/>
</dbReference>
<dbReference type="InterPro" id="IPR007627">
    <property type="entry name" value="RNA_pol_sigma70_r2"/>
</dbReference>
<keyword evidence="2" id="KW-0805">Transcription regulation</keyword>
<gene>
    <name evidence="7" type="ORF">RQX22_00210</name>
</gene>
<name>A0ABU3Q230_9SPHN</name>
<dbReference type="NCBIfam" id="TIGR02937">
    <property type="entry name" value="sigma70-ECF"/>
    <property type="match status" value="1"/>
</dbReference>
<evidence type="ECO:0000256" key="4">
    <source>
        <dbReference type="ARBA" id="ARBA00023163"/>
    </source>
</evidence>
<dbReference type="PANTHER" id="PTHR43133">
    <property type="entry name" value="RNA POLYMERASE ECF-TYPE SIGMA FACTO"/>
    <property type="match status" value="1"/>
</dbReference>
<feature type="domain" description="RNA polymerase sigma factor 70 region 4 type 2" evidence="6">
    <location>
        <begin position="118"/>
        <end position="167"/>
    </location>
</feature>
<evidence type="ECO:0000256" key="2">
    <source>
        <dbReference type="ARBA" id="ARBA00023015"/>
    </source>
</evidence>
<keyword evidence="3" id="KW-0731">Sigma factor</keyword>
<evidence type="ECO:0000256" key="1">
    <source>
        <dbReference type="ARBA" id="ARBA00010641"/>
    </source>
</evidence>
<keyword evidence="4" id="KW-0804">Transcription</keyword>
<dbReference type="RefSeq" id="WP_315722545.1">
    <property type="nucleotide sequence ID" value="NZ_JAVUPU010000001.1"/>
</dbReference>
<comment type="similarity">
    <text evidence="1">Belongs to the sigma-70 factor family. ECF subfamily.</text>
</comment>
<dbReference type="InterPro" id="IPR039425">
    <property type="entry name" value="RNA_pol_sigma-70-like"/>
</dbReference>
<accession>A0ABU3Q230</accession>
<keyword evidence="8" id="KW-1185">Reference proteome</keyword>
<dbReference type="InterPro" id="IPR013249">
    <property type="entry name" value="RNA_pol_sigma70_r4_t2"/>
</dbReference>
<dbReference type="InterPro" id="IPR036388">
    <property type="entry name" value="WH-like_DNA-bd_sf"/>
</dbReference>
<reference evidence="7 8" key="1">
    <citation type="submission" date="2023-05" db="EMBL/GenBank/DDBJ databases">
        <authorList>
            <person name="Guo Y."/>
        </authorList>
    </citation>
    <scope>NUCLEOTIDE SEQUENCE [LARGE SCALE GENOMIC DNA]</scope>
    <source>
        <strain evidence="7 8">GR2756</strain>
    </source>
</reference>
<comment type="caution">
    <text evidence="7">The sequence shown here is derived from an EMBL/GenBank/DDBJ whole genome shotgun (WGS) entry which is preliminary data.</text>
</comment>
<dbReference type="InterPro" id="IPR013324">
    <property type="entry name" value="RNA_pol_sigma_r3/r4-like"/>
</dbReference>
<evidence type="ECO:0000259" key="5">
    <source>
        <dbReference type="Pfam" id="PF04542"/>
    </source>
</evidence>
<protein>
    <submittedName>
        <fullName evidence="7">Sigma-70 family RNA polymerase sigma factor</fullName>
    </submittedName>
</protein>
<dbReference type="Pfam" id="PF08281">
    <property type="entry name" value="Sigma70_r4_2"/>
    <property type="match status" value="1"/>
</dbReference>
<sequence>METEQSWRRRELVAWVAGKVMPHEPVVRAWLSARMLPAEDIDDLIQEGYCRLSALDAFKHVENPGAFFLTTVRNILANRWARARVVRIDAISEIEAMAGADQAPSPERMAGDRRELGRVRALIAALPHRCRRIVELRRIDGRSQREVAEMMGVPETIVENESVRGLRLIMDGLRAQGDRVSADYEARRPGRGGRS</sequence>
<evidence type="ECO:0000313" key="7">
    <source>
        <dbReference type="EMBL" id="MDT9597372.1"/>
    </source>
</evidence>
<proteinExistence type="inferred from homology"/>
<dbReference type="SUPFAM" id="SSF88946">
    <property type="entry name" value="Sigma2 domain of RNA polymerase sigma factors"/>
    <property type="match status" value="1"/>
</dbReference>
<dbReference type="Proteomes" id="UP001259572">
    <property type="component" value="Unassembled WGS sequence"/>
</dbReference>
<evidence type="ECO:0000259" key="6">
    <source>
        <dbReference type="Pfam" id="PF08281"/>
    </source>
</evidence>
<dbReference type="PANTHER" id="PTHR43133:SF63">
    <property type="entry name" value="RNA POLYMERASE SIGMA FACTOR FECI-RELATED"/>
    <property type="match status" value="1"/>
</dbReference>
<dbReference type="InterPro" id="IPR014284">
    <property type="entry name" value="RNA_pol_sigma-70_dom"/>
</dbReference>
<dbReference type="Gene3D" id="1.10.10.10">
    <property type="entry name" value="Winged helix-like DNA-binding domain superfamily/Winged helix DNA-binding domain"/>
    <property type="match status" value="1"/>
</dbReference>
<dbReference type="InterPro" id="IPR013325">
    <property type="entry name" value="RNA_pol_sigma_r2"/>
</dbReference>
<feature type="domain" description="RNA polymerase sigma-70 region 2" evidence="5">
    <location>
        <begin position="21"/>
        <end position="84"/>
    </location>
</feature>